<protein>
    <submittedName>
        <fullName evidence="1">SMI1/KNR4 family protein</fullName>
    </submittedName>
</protein>
<dbReference type="InterPro" id="IPR037883">
    <property type="entry name" value="Knr4/Smi1-like_sf"/>
</dbReference>
<proteinExistence type="predicted"/>
<dbReference type="RefSeq" id="WP_379531952.1">
    <property type="nucleotide sequence ID" value="NZ_JBHSBI010000019.1"/>
</dbReference>
<name>A0ABV8GGH3_9ACTN</name>
<keyword evidence="2" id="KW-1185">Reference proteome</keyword>
<sequence length="187" mass="20791">MSEAEDVDVLQRLMPPPADGGTAVDWARITESWGRAFPPDYVRFMQVYGAGVVQDYLSIDEPEPKTSLSEAWRDGMVMETANAEADWETEDKSPELEGTSPLLITWGVDSTADLLCWDASNSDPASWPVLVYNRGDTRWSRYDCGMAEFLVRVLRADFPELPLGAVFMWGTTDAVFEKKRGSAPGTN</sequence>
<comment type="caution">
    <text evidence="1">The sequence shown here is derived from an EMBL/GenBank/DDBJ whole genome shotgun (WGS) entry which is preliminary data.</text>
</comment>
<gene>
    <name evidence="1" type="ORF">ACFOY2_32655</name>
</gene>
<dbReference type="SUPFAM" id="SSF160631">
    <property type="entry name" value="SMI1/KNR4-like"/>
    <property type="match status" value="1"/>
</dbReference>
<evidence type="ECO:0000313" key="1">
    <source>
        <dbReference type="EMBL" id="MFC4012024.1"/>
    </source>
</evidence>
<organism evidence="1 2">
    <name type="scientific">Nonomuraea purpurea</name>
    <dbReference type="NCBI Taxonomy" id="1849276"/>
    <lineage>
        <taxon>Bacteria</taxon>
        <taxon>Bacillati</taxon>
        <taxon>Actinomycetota</taxon>
        <taxon>Actinomycetes</taxon>
        <taxon>Streptosporangiales</taxon>
        <taxon>Streptosporangiaceae</taxon>
        <taxon>Nonomuraea</taxon>
    </lineage>
</organism>
<dbReference type="Gene3D" id="3.40.1580.10">
    <property type="entry name" value="SMI1/KNR4-like"/>
    <property type="match status" value="1"/>
</dbReference>
<dbReference type="Proteomes" id="UP001595851">
    <property type="component" value="Unassembled WGS sequence"/>
</dbReference>
<dbReference type="EMBL" id="JBHSBI010000019">
    <property type="protein sequence ID" value="MFC4012024.1"/>
    <property type="molecule type" value="Genomic_DNA"/>
</dbReference>
<reference evidence="2" key="1">
    <citation type="journal article" date="2019" name="Int. J. Syst. Evol. Microbiol.">
        <title>The Global Catalogue of Microorganisms (GCM) 10K type strain sequencing project: providing services to taxonomists for standard genome sequencing and annotation.</title>
        <authorList>
            <consortium name="The Broad Institute Genomics Platform"/>
            <consortium name="The Broad Institute Genome Sequencing Center for Infectious Disease"/>
            <person name="Wu L."/>
            <person name="Ma J."/>
        </authorList>
    </citation>
    <scope>NUCLEOTIDE SEQUENCE [LARGE SCALE GENOMIC DNA]</scope>
    <source>
        <strain evidence="2">TBRC 1276</strain>
    </source>
</reference>
<evidence type="ECO:0000313" key="2">
    <source>
        <dbReference type="Proteomes" id="UP001595851"/>
    </source>
</evidence>
<accession>A0ABV8GGH3</accession>